<evidence type="ECO:0000256" key="1">
    <source>
        <dbReference type="SAM" id="MobiDB-lite"/>
    </source>
</evidence>
<comment type="caution">
    <text evidence="2">The sequence shown here is derived from an EMBL/GenBank/DDBJ whole genome shotgun (WGS) entry which is preliminary data.</text>
</comment>
<dbReference type="EMBL" id="MU032345">
    <property type="protein sequence ID" value="KAF3768428.1"/>
    <property type="molecule type" value="Genomic_DNA"/>
</dbReference>
<dbReference type="AlphaFoldDB" id="A0A9P4Y8E3"/>
<reference evidence="2" key="1">
    <citation type="journal article" date="2020" name="Phytopathology">
        <title>Genome sequence of the chestnut blight fungus Cryphonectria parasitica EP155: A fundamental resource for an archetypical invasive plant pathogen.</title>
        <authorList>
            <person name="Crouch J.A."/>
            <person name="Dawe A."/>
            <person name="Aerts A."/>
            <person name="Barry K."/>
            <person name="Churchill A.C.L."/>
            <person name="Grimwood J."/>
            <person name="Hillman B."/>
            <person name="Milgroom M.G."/>
            <person name="Pangilinan J."/>
            <person name="Smith M."/>
            <person name="Salamov A."/>
            <person name="Schmutz J."/>
            <person name="Yadav J."/>
            <person name="Grigoriev I.V."/>
            <person name="Nuss D."/>
        </authorList>
    </citation>
    <scope>NUCLEOTIDE SEQUENCE</scope>
    <source>
        <strain evidence="2">EP155</strain>
    </source>
</reference>
<proteinExistence type="predicted"/>
<dbReference type="RefSeq" id="XP_040779389.1">
    <property type="nucleotide sequence ID" value="XM_040925441.1"/>
</dbReference>
<accession>A0A9P4Y8E3</accession>
<dbReference type="GeneID" id="63842570"/>
<protein>
    <submittedName>
        <fullName evidence="2">Uncharacterized protein</fullName>
    </submittedName>
</protein>
<sequence>MSAFGVPASLKAAAAFAAAFAIWHVAERDYPRQAVASSSRAKLSQLGAENPSLTPRGALEAAAAVDMVGRAGELSPRELSAVDNGNVVLELRDCVSWFSLVSQLLRVVVDVGVERHDGQSWRVLCFANKLVEREESGPEESCYKKKHKLDRGGYLLRIPTVGGSLIMWESLALRKTIPRQNIGSILNNSKRQQTSLPSSPSPGPFLHGGPAGRG</sequence>
<gene>
    <name evidence="2" type="ORF">M406DRAFT_71438</name>
</gene>
<evidence type="ECO:0000313" key="2">
    <source>
        <dbReference type="EMBL" id="KAF3768428.1"/>
    </source>
</evidence>
<feature type="region of interest" description="Disordered" evidence="1">
    <location>
        <begin position="189"/>
        <end position="214"/>
    </location>
</feature>
<name>A0A9P4Y8E3_CRYP1</name>
<keyword evidence="3" id="KW-1185">Reference proteome</keyword>
<dbReference type="Proteomes" id="UP000803844">
    <property type="component" value="Unassembled WGS sequence"/>
</dbReference>
<evidence type="ECO:0000313" key="3">
    <source>
        <dbReference type="Proteomes" id="UP000803844"/>
    </source>
</evidence>
<organism evidence="2 3">
    <name type="scientific">Cryphonectria parasitica (strain ATCC 38755 / EP155)</name>
    <dbReference type="NCBI Taxonomy" id="660469"/>
    <lineage>
        <taxon>Eukaryota</taxon>
        <taxon>Fungi</taxon>
        <taxon>Dikarya</taxon>
        <taxon>Ascomycota</taxon>
        <taxon>Pezizomycotina</taxon>
        <taxon>Sordariomycetes</taxon>
        <taxon>Sordariomycetidae</taxon>
        <taxon>Diaporthales</taxon>
        <taxon>Cryphonectriaceae</taxon>
        <taxon>Cryphonectria-Endothia species complex</taxon>
        <taxon>Cryphonectria</taxon>
    </lineage>
</organism>